<dbReference type="AlphaFoldDB" id="A0A7J0DLX9"/>
<proteinExistence type="predicted"/>
<evidence type="ECO:0000313" key="2">
    <source>
        <dbReference type="Proteomes" id="UP000585474"/>
    </source>
</evidence>
<dbReference type="Proteomes" id="UP000585474">
    <property type="component" value="Unassembled WGS sequence"/>
</dbReference>
<comment type="caution">
    <text evidence="1">The sequence shown here is derived from an EMBL/GenBank/DDBJ whole genome shotgun (WGS) entry which is preliminary data.</text>
</comment>
<name>A0A7J0DLX9_9ERIC</name>
<organism evidence="1 2">
    <name type="scientific">Actinidia rufa</name>
    <dbReference type="NCBI Taxonomy" id="165716"/>
    <lineage>
        <taxon>Eukaryota</taxon>
        <taxon>Viridiplantae</taxon>
        <taxon>Streptophyta</taxon>
        <taxon>Embryophyta</taxon>
        <taxon>Tracheophyta</taxon>
        <taxon>Spermatophyta</taxon>
        <taxon>Magnoliopsida</taxon>
        <taxon>eudicotyledons</taxon>
        <taxon>Gunneridae</taxon>
        <taxon>Pentapetalae</taxon>
        <taxon>asterids</taxon>
        <taxon>Ericales</taxon>
        <taxon>Actinidiaceae</taxon>
        <taxon>Actinidia</taxon>
    </lineage>
</organism>
<protein>
    <submittedName>
        <fullName evidence="1">Uncharacterized protein</fullName>
    </submittedName>
</protein>
<keyword evidence="2" id="KW-1185">Reference proteome</keyword>
<sequence>MEMSGRVTWVVSGRRLGETAAIGGEKAELAAAQGLMTRQIRLISRLMMIRSLD</sequence>
<reference evidence="2" key="1">
    <citation type="submission" date="2019-07" db="EMBL/GenBank/DDBJ databases">
        <title>De Novo Assembly of kiwifruit Actinidia rufa.</title>
        <authorList>
            <person name="Sugita-Konishi S."/>
            <person name="Sato K."/>
            <person name="Mori E."/>
            <person name="Abe Y."/>
            <person name="Kisaki G."/>
            <person name="Hamano K."/>
            <person name="Suezawa K."/>
            <person name="Otani M."/>
            <person name="Fukuda T."/>
            <person name="Manabe T."/>
            <person name="Gomi K."/>
            <person name="Tabuchi M."/>
            <person name="Akimitsu K."/>
            <person name="Kataoka I."/>
        </authorList>
    </citation>
    <scope>NUCLEOTIDE SEQUENCE [LARGE SCALE GENOMIC DNA]</scope>
    <source>
        <strain evidence="2">cv. Fuchu</strain>
    </source>
</reference>
<dbReference type="OrthoDB" id="10508438at2759"/>
<evidence type="ECO:0000313" key="1">
    <source>
        <dbReference type="EMBL" id="GFS37909.1"/>
    </source>
</evidence>
<accession>A0A7J0DLX9</accession>
<dbReference type="EMBL" id="BJWL01000293">
    <property type="protein sequence ID" value="GFS37909.1"/>
    <property type="molecule type" value="Genomic_DNA"/>
</dbReference>
<gene>
    <name evidence="1" type="ORF">Acr_00g0054770</name>
</gene>